<organism evidence="1 2">
    <name type="scientific">Salix dunnii</name>
    <dbReference type="NCBI Taxonomy" id="1413687"/>
    <lineage>
        <taxon>Eukaryota</taxon>
        <taxon>Viridiplantae</taxon>
        <taxon>Streptophyta</taxon>
        <taxon>Embryophyta</taxon>
        <taxon>Tracheophyta</taxon>
        <taxon>Spermatophyta</taxon>
        <taxon>Magnoliopsida</taxon>
        <taxon>eudicotyledons</taxon>
        <taxon>Gunneridae</taxon>
        <taxon>Pentapetalae</taxon>
        <taxon>rosids</taxon>
        <taxon>fabids</taxon>
        <taxon>Malpighiales</taxon>
        <taxon>Salicaceae</taxon>
        <taxon>Saliceae</taxon>
        <taxon>Salix</taxon>
    </lineage>
</organism>
<reference evidence="1 2" key="1">
    <citation type="submission" date="2020-10" db="EMBL/GenBank/DDBJ databases">
        <title>Plant Genome Project.</title>
        <authorList>
            <person name="Zhang R.-G."/>
        </authorList>
    </citation>
    <scope>NUCLEOTIDE SEQUENCE [LARGE SCALE GENOMIC DNA]</scope>
    <source>
        <strain evidence="1">FAFU-HL-1</strain>
        <tissue evidence="1">Leaf</tissue>
    </source>
</reference>
<keyword evidence="2" id="KW-1185">Reference proteome</keyword>
<dbReference type="AlphaFoldDB" id="A0A835K7I8"/>
<evidence type="ECO:0000313" key="1">
    <source>
        <dbReference type="EMBL" id="KAF9684600.1"/>
    </source>
</evidence>
<accession>A0A835K7I8</accession>
<proteinExistence type="predicted"/>
<gene>
    <name evidence="1" type="ORF">SADUNF_Sadunf04G0135300</name>
</gene>
<name>A0A835K7I8_9ROSI</name>
<comment type="caution">
    <text evidence="1">The sequence shown here is derived from an EMBL/GenBank/DDBJ whole genome shotgun (WGS) entry which is preliminary data.</text>
</comment>
<dbReference type="Proteomes" id="UP000657918">
    <property type="component" value="Chromosome 4"/>
</dbReference>
<dbReference type="EMBL" id="JADGMS010000004">
    <property type="protein sequence ID" value="KAF9684600.1"/>
    <property type="molecule type" value="Genomic_DNA"/>
</dbReference>
<sequence length="67" mass="7993">MVRLSRCYSKWPWQEETTSGVHADLARFESFGKHQWLIYNFVAEKETQVRWDLGSNPINSGWEFKTL</sequence>
<evidence type="ECO:0000313" key="2">
    <source>
        <dbReference type="Proteomes" id="UP000657918"/>
    </source>
</evidence>
<protein>
    <submittedName>
        <fullName evidence="1">Uncharacterized protein</fullName>
    </submittedName>
</protein>